<evidence type="ECO:0000256" key="6">
    <source>
        <dbReference type="SAM" id="Phobius"/>
    </source>
</evidence>
<feature type="transmembrane region" description="Helical" evidence="6">
    <location>
        <begin position="153"/>
        <end position="173"/>
    </location>
</feature>
<feature type="transmembrane region" description="Helical" evidence="6">
    <location>
        <begin position="67"/>
        <end position="92"/>
    </location>
</feature>
<evidence type="ECO:0000256" key="4">
    <source>
        <dbReference type="ARBA" id="ARBA00023136"/>
    </source>
</evidence>
<name>A0ABR4E821_9PEZI</name>
<dbReference type="Proteomes" id="UP001600888">
    <property type="component" value="Unassembled WGS sequence"/>
</dbReference>
<keyword evidence="3 6" id="KW-1133">Transmembrane helix</keyword>
<comment type="subcellular location">
    <subcellularLocation>
        <location evidence="1">Membrane</location>
        <topology evidence="1">Multi-pass membrane protein</topology>
    </subcellularLocation>
</comment>
<reference evidence="8 9" key="1">
    <citation type="submission" date="2024-03" db="EMBL/GenBank/DDBJ databases">
        <title>A high-quality draft genome sequence of Diaporthe vaccinii, a causative agent of upright dieback and viscid rot disease in cranberry plants.</title>
        <authorList>
            <person name="Sarrasin M."/>
            <person name="Lang B.F."/>
            <person name="Burger G."/>
        </authorList>
    </citation>
    <scope>NUCLEOTIDE SEQUENCE [LARGE SCALE GENOMIC DNA]</scope>
    <source>
        <strain evidence="8 9">IS7</strain>
    </source>
</reference>
<evidence type="ECO:0000313" key="9">
    <source>
        <dbReference type="Proteomes" id="UP001600888"/>
    </source>
</evidence>
<comment type="caution">
    <text evidence="8">The sequence shown here is derived from an EMBL/GenBank/DDBJ whole genome shotgun (WGS) entry which is preliminary data.</text>
</comment>
<dbReference type="InterPro" id="IPR049326">
    <property type="entry name" value="Rhodopsin_dom_fungi"/>
</dbReference>
<proteinExistence type="inferred from homology"/>
<dbReference type="PANTHER" id="PTHR33048">
    <property type="entry name" value="PTH11-LIKE INTEGRAL MEMBRANE PROTEIN (AFU_ORTHOLOGUE AFUA_5G11245)"/>
    <property type="match status" value="1"/>
</dbReference>
<dbReference type="Pfam" id="PF20684">
    <property type="entry name" value="Fung_rhodopsin"/>
    <property type="match status" value="1"/>
</dbReference>
<organism evidence="8 9">
    <name type="scientific">Diaporthe vaccinii</name>
    <dbReference type="NCBI Taxonomy" id="105482"/>
    <lineage>
        <taxon>Eukaryota</taxon>
        <taxon>Fungi</taxon>
        <taxon>Dikarya</taxon>
        <taxon>Ascomycota</taxon>
        <taxon>Pezizomycotina</taxon>
        <taxon>Sordariomycetes</taxon>
        <taxon>Sordariomycetidae</taxon>
        <taxon>Diaporthales</taxon>
        <taxon>Diaporthaceae</taxon>
        <taxon>Diaporthe</taxon>
        <taxon>Diaporthe eres species complex</taxon>
    </lineage>
</organism>
<gene>
    <name evidence="8" type="ORF">FJTKL_14408</name>
</gene>
<evidence type="ECO:0000256" key="2">
    <source>
        <dbReference type="ARBA" id="ARBA00022692"/>
    </source>
</evidence>
<dbReference type="EMBL" id="JBAWTH010000086">
    <property type="protein sequence ID" value="KAL2278486.1"/>
    <property type="molecule type" value="Genomic_DNA"/>
</dbReference>
<protein>
    <recommendedName>
        <fullName evidence="7">Rhodopsin domain-containing protein</fullName>
    </recommendedName>
</protein>
<evidence type="ECO:0000256" key="3">
    <source>
        <dbReference type="ARBA" id="ARBA00022989"/>
    </source>
</evidence>
<keyword evidence="9" id="KW-1185">Reference proteome</keyword>
<keyword evidence="2 6" id="KW-0812">Transmembrane</keyword>
<feature type="transmembrane region" description="Helical" evidence="6">
    <location>
        <begin position="193"/>
        <end position="216"/>
    </location>
</feature>
<sequence>MIAQMGIMFDMFGNAHIQNVPLCEITVKTAMLGALQWILYQISALSAKTAILVLYRRIFSPVRLANILIVSSITFTVVFYVSMAIAFIVGVVPRSVDYVAQLPAPDAERALRLSPPLTAACSVIGLIIDVYILVVPLFFIWDLNIPFKRKIGISAIFITGSTAVIFSLVGAIYRLQLAITKRGNDSWVSMPMFAMNVAEINIGIAASCMSVVFVLFKSSTEKTVLFVTKLWSSVTRRSQGGTKTPGGASSISPGPYQEICNKDLPKIPEAEVTGLRSFLRNIGRTNPVRGHRGQSTVMLTDMSEVNDYDDHLRNG</sequence>
<evidence type="ECO:0000256" key="1">
    <source>
        <dbReference type="ARBA" id="ARBA00004141"/>
    </source>
</evidence>
<accession>A0ABR4E821</accession>
<feature type="transmembrane region" description="Helical" evidence="6">
    <location>
        <begin position="37"/>
        <end position="55"/>
    </location>
</feature>
<keyword evidence="4 6" id="KW-0472">Membrane</keyword>
<evidence type="ECO:0000256" key="5">
    <source>
        <dbReference type="ARBA" id="ARBA00038359"/>
    </source>
</evidence>
<evidence type="ECO:0000313" key="8">
    <source>
        <dbReference type="EMBL" id="KAL2278486.1"/>
    </source>
</evidence>
<dbReference type="InterPro" id="IPR052337">
    <property type="entry name" value="SAT4-like"/>
</dbReference>
<dbReference type="PANTHER" id="PTHR33048:SF158">
    <property type="entry name" value="MEMBRANE PROTEIN PTH11-LIKE, PUTATIVE-RELATED"/>
    <property type="match status" value="1"/>
</dbReference>
<feature type="domain" description="Rhodopsin" evidence="7">
    <location>
        <begin position="16"/>
        <end position="216"/>
    </location>
</feature>
<comment type="similarity">
    <text evidence="5">Belongs to the SAT4 family.</text>
</comment>
<evidence type="ECO:0000259" key="7">
    <source>
        <dbReference type="Pfam" id="PF20684"/>
    </source>
</evidence>
<feature type="transmembrane region" description="Helical" evidence="6">
    <location>
        <begin position="117"/>
        <end position="141"/>
    </location>
</feature>